<feature type="region of interest" description="Disordered" evidence="1">
    <location>
        <begin position="14"/>
        <end position="34"/>
    </location>
</feature>
<evidence type="ECO:0000313" key="3">
    <source>
        <dbReference type="Proteomes" id="UP000499080"/>
    </source>
</evidence>
<evidence type="ECO:0000256" key="1">
    <source>
        <dbReference type="SAM" id="MobiDB-lite"/>
    </source>
</evidence>
<reference evidence="2 3" key="1">
    <citation type="journal article" date="2019" name="Sci. Rep.">
        <title>Orb-weaving spider Araneus ventricosus genome elucidates the spidroin gene catalogue.</title>
        <authorList>
            <person name="Kono N."/>
            <person name="Nakamura H."/>
            <person name="Ohtoshi R."/>
            <person name="Moran D.A.P."/>
            <person name="Shinohara A."/>
            <person name="Yoshida Y."/>
            <person name="Fujiwara M."/>
            <person name="Mori M."/>
            <person name="Tomita M."/>
            <person name="Arakawa K."/>
        </authorList>
    </citation>
    <scope>NUCLEOTIDE SEQUENCE [LARGE SCALE GENOMIC DNA]</scope>
</reference>
<gene>
    <name evidence="2" type="ORF">AVEN_117026_1</name>
</gene>
<accession>A0A4Y2UWA1</accession>
<organism evidence="2 3">
    <name type="scientific">Araneus ventricosus</name>
    <name type="common">Orbweaver spider</name>
    <name type="synonym">Epeira ventricosa</name>
    <dbReference type="NCBI Taxonomy" id="182803"/>
    <lineage>
        <taxon>Eukaryota</taxon>
        <taxon>Metazoa</taxon>
        <taxon>Ecdysozoa</taxon>
        <taxon>Arthropoda</taxon>
        <taxon>Chelicerata</taxon>
        <taxon>Arachnida</taxon>
        <taxon>Araneae</taxon>
        <taxon>Araneomorphae</taxon>
        <taxon>Entelegynae</taxon>
        <taxon>Araneoidea</taxon>
        <taxon>Araneidae</taxon>
        <taxon>Araneus</taxon>
    </lineage>
</organism>
<comment type="caution">
    <text evidence="2">The sequence shown here is derived from an EMBL/GenBank/DDBJ whole genome shotgun (WGS) entry which is preliminary data.</text>
</comment>
<proteinExistence type="predicted"/>
<sequence length="70" mass="7500">LEYYKTSGGLMVGSQLRSRRATGSKPDSTENPPCMWAQGALNLTRLKRPFAGVVQKFEEGGASSGVVLVI</sequence>
<dbReference type="EMBL" id="BGPR01040304">
    <property type="protein sequence ID" value="GBO16414.1"/>
    <property type="molecule type" value="Genomic_DNA"/>
</dbReference>
<dbReference type="AlphaFoldDB" id="A0A4Y2UWA1"/>
<name>A0A4Y2UWA1_ARAVE</name>
<feature type="non-terminal residue" evidence="2">
    <location>
        <position position="1"/>
    </location>
</feature>
<dbReference type="Proteomes" id="UP000499080">
    <property type="component" value="Unassembled WGS sequence"/>
</dbReference>
<protein>
    <submittedName>
        <fullName evidence="2">Uncharacterized protein</fullName>
    </submittedName>
</protein>
<evidence type="ECO:0000313" key="2">
    <source>
        <dbReference type="EMBL" id="GBO16414.1"/>
    </source>
</evidence>
<keyword evidence="3" id="KW-1185">Reference proteome</keyword>